<feature type="non-terminal residue" evidence="1">
    <location>
        <position position="1"/>
    </location>
</feature>
<sequence length="188" mass="22239">EKKPDSLEKLADYLHRDYQNVKKDAEILASWGIIELQEEKPVALYEKITLEFPTYQEPVVQLISRKIDKIFCHRSKSNNPNPTSQIQVDCVPSELRQIIYRKLRELHQARDSRDLRNVPSNHYEKIKSGKYLNYQKILREDFLLPLQLAPEKLAQNIKVDPQIIHDLINEKRDLDKDLATRLALYFDM</sequence>
<organism evidence="1 2">
    <name type="scientific">Racocetra persica</name>
    <dbReference type="NCBI Taxonomy" id="160502"/>
    <lineage>
        <taxon>Eukaryota</taxon>
        <taxon>Fungi</taxon>
        <taxon>Fungi incertae sedis</taxon>
        <taxon>Mucoromycota</taxon>
        <taxon>Glomeromycotina</taxon>
        <taxon>Glomeromycetes</taxon>
        <taxon>Diversisporales</taxon>
        <taxon>Gigasporaceae</taxon>
        <taxon>Racocetra</taxon>
    </lineage>
</organism>
<feature type="non-terminal residue" evidence="1">
    <location>
        <position position="188"/>
    </location>
</feature>
<comment type="caution">
    <text evidence="1">The sequence shown here is derived from an EMBL/GenBank/DDBJ whole genome shotgun (WGS) entry which is preliminary data.</text>
</comment>
<reference evidence="1" key="1">
    <citation type="submission" date="2021-06" db="EMBL/GenBank/DDBJ databases">
        <authorList>
            <person name="Kallberg Y."/>
            <person name="Tangrot J."/>
            <person name="Rosling A."/>
        </authorList>
    </citation>
    <scope>NUCLEOTIDE SEQUENCE</scope>
    <source>
        <strain evidence="1">MA461A</strain>
    </source>
</reference>
<dbReference type="Proteomes" id="UP000789920">
    <property type="component" value="Unassembled WGS sequence"/>
</dbReference>
<gene>
    <name evidence="1" type="ORF">RPERSI_LOCUS19684</name>
</gene>
<protein>
    <submittedName>
        <fullName evidence="1">8931_t:CDS:1</fullName>
    </submittedName>
</protein>
<proteinExistence type="predicted"/>
<name>A0ACA9RH14_9GLOM</name>
<dbReference type="EMBL" id="CAJVQC010054346">
    <property type="protein sequence ID" value="CAG8794067.1"/>
    <property type="molecule type" value="Genomic_DNA"/>
</dbReference>
<evidence type="ECO:0000313" key="1">
    <source>
        <dbReference type="EMBL" id="CAG8794067.1"/>
    </source>
</evidence>
<keyword evidence="2" id="KW-1185">Reference proteome</keyword>
<accession>A0ACA9RH14</accession>
<evidence type="ECO:0000313" key="2">
    <source>
        <dbReference type="Proteomes" id="UP000789920"/>
    </source>
</evidence>